<dbReference type="Proteomes" id="UP000176996">
    <property type="component" value="Unassembled WGS sequence"/>
</dbReference>
<dbReference type="InterPro" id="IPR020103">
    <property type="entry name" value="PsdUridine_synth_cat_dom_sf"/>
</dbReference>
<organism evidence="6 7">
    <name type="scientific">Candidatus Jorgensenbacteria bacterium RIFCSPLOWO2_01_FULL_45_25b</name>
    <dbReference type="NCBI Taxonomy" id="1798471"/>
    <lineage>
        <taxon>Bacteria</taxon>
        <taxon>Candidatus Joergenseniibacteriota</taxon>
    </lineage>
</organism>
<dbReference type="EMBL" id="MFKK01000027">
    <property type="protein sequence ID" value="OGG40411.1"/>
    <property type="molecule type" value="Genomic_DNA"/>
</dbReference>
<dbReference type="Pfam" id="PF00849">
    <property type="entry name" value="PseudoU_synth_2"/>
    <property type="match status" value="1"/>
</dbReference>
<evidence type="ECO:0000256" key="3">
    <source>
        <dbReference type="PIRSR" id="PIRSR606225-1"/>
    </source>
</evidence>
<dbReference type="STRING" id="1798471.A3A21_03280"/>
<dbReference type="PANTHER" id="PTHR21600:SF44">
    <property type="entry name" value="RIBOSOMAL LARGE SUBUNIT PSEUDOURIDINE SYNTHASE D"/>
    <property type="match status" value="1"/>
</dbReference>
<comment type="similarity">
    <text evidence="1 4">Belongs to the pseudouridine synthase RluA family.</text>
</comment>
<dbReference type="InterPro" id="IPR050188">
    <property type="entry name" value="RluA_PseudoU_synthase"/>
</dbReference>
<feature type="domain" description="Pseudouridine synthase RsuA/RluA-like" evidence="5">
    <location>
        <begin position="15"/>
        <end position="216"/>
    </location>
</feature>
<dbReference type="AlphaFoldDB" id="A0A1F6BU12"/>
<evidence type="ECO:0000256" key="1">
    <source>
        <dbReference type="ARBA" id="ARBA00010876"/>
    </source>
</evidence>
<sequence length="280" mass="31507">MTKEPEIKIIYEDADVLVIDKPAGLMVHGDGRSTEPTLVDWLLRKYPKLKDVGEPFRLNKELRIKNKGLTSHNSKFIIHNSTECIARPGIVHRLDKDTSGVLIVAKNQVAYGDLKKQFQDRTAEKNYLALVWGNFTQDEGIIDRPIGKSAKDFRQKSAAHGARGALRPAVTHWRVIERFPIANVLKNISLTKAESSTLLEVTPKTGRTHQIRVHMKAINHPMVCDKLYAPNRTCPIGALNRQALHAASLTVNLPFSDKAAKFEAPLPDDFRKTLDELRRV</sequence>
<dbReference type="GO" id="GO:0009982">
    <property type="term" value="F:pseudouridine synthase activity"/>
    <property type="evidence" value="ECO:0007669"/>
    <property type="project" value="InterPro"/>
</dbReference>
<dbReference type="Gene3D" id="3.30.2350.10">
    <property type="entry name" value="Pseudouridine synthase"/>
    <property type="match status" value="2"/>
</dbReference>
<evidence type="ECO:0000259" key="5">
    <source>
        <dbReference type="Pfam" id="PF00849"/>
    </source>
</evidence>
<comment type="caution">
    <text evidence="6">The sequence shown here is derived from an EMBL/GenBank/DDBJ whole genome shotgun (WGS) entry which is preliminary data.</text>
</comment>
<comment type="catalytic activity">
    <reaction evidence="4">
        <text>a uridine in RNA = a pseudouridine in RNA</text>
        <dbReference type="Rhea" id="RHEA:48348"/>
        <dbReference type="Rhea" id="RHEA-COMP:12068"/>
        <dbReference type="Rhea" id="RHEA-COMP:12069"/>
        <dbReference type="ChEBI" id="CHEBI:65314"/>
        <dbReference type="ChEBI" id="CHEBI:65315"/>
    </reaction>
</comment>
<dbReference type="GO" id="GO:0000455">
    <property type="term" value="P:enzyme-directed rRNA pseudouridine synthesis"/>
    <property type="evidence" value="ECO:0007669"/>
    <property type="project" value="TreeGrafter"/>
</dbReference>
<keyword evidence="2 4" id="KW-0413">Isomerase</keyword>
<dbReference type="EC" id="5.4.99.-" evidence="4"/>
<evidence type="ECO:0000313" key="6">
    <source>
        <dbReference type="EMBL" id="OGG40411.1"/>
    </source>
</evidence>
<dbReference type="GO" id="GO:0140098">
    <property type="term" value="F:catalytic activity, acting on RNA"/>
    <property type="evidence" value="ECO:0007669"/>
    <property type="project" value="UniProtKB-ARBA"/>
</dbReference>
<evidence type="ECO:0000256" key="4">
    <source>
        <dbReference type="RuleBase" id="RU362028"/>
    </source>
</evidence>
<reference evidence="6 7" key="1">
    <citation type="journal article" date="2016" name="Nat. Commun.">
        <title>Thousands of microbial genomes shed light on interconnected biogeochemical processes in an aquifer system.</title>
        <authorList>
            <person name="Anantharaman K."/>
            <person name="Brown C.T."/>
            <person name="Hug L.A."/>
            <person name="Sharon I."/>
            <person name="Castelle C.J."/>
            <person name="Probst A.J."/>
            <person name="Thomas B.C."/>
            <person name="Singh A."/>
            <person name="Wilkins M.J."/>
            <person name="Karaoz U."/>
            <person name="Brodie E.L."/>
            <person name="Williams K.H."/>
            <person name="Hubbard S.S."/>
            <person name="Banfield J.F."/>
        </authorList>
    </citation>
    <scope>NUCLEOTIDE SEQUENCE [LARGE SCALE GENOMIC DNA]</scope>
</reference>
<dbReference type="InterPro" id="IPR006225">
    <property type="entry name" value="PsdUridine_synth_RluC/D"/>
</dbReference>
<dbReference type="InterPro" id="IPR006145">
    <property type="entry name" value="PsdUridine_synth_RsuA/RluA"/>
</dbReference>
<dbReference type="PROSITE" id="PS01129">
    <property type="entry name" value="PSI_RLU"/>
    <property type="match status" value="1"/>
</dbReference>
<proteinExistence type="inferred from homology"/>
<evidence type="ECO:0000256" key="2">
    <source>
        <dbReference type="ARBA" id="ARBA00023235"/>
    </source>
</evidence>
<comment type="function">
    <text evidence="4">Responsible for synthesis of pseudouridine from uracil.</text>
</comment>
<dbReference type="CDD" id="cd02869">
    <property type="entry name" value="PseudoU_synth_RluA_like"/>
    <property type="match status" value="1"/>
</dbReference>
<name>A0A1F6BU12_9BACT</name>
<feature type="active site" evidence="3">
    <location>
        <position position="95"/>
    </location>
</feature>
<evidence type="ECO:0000313" key="7">
    <source>
        <dbReference type="Proteomes" id="UP000176996"/>
    </source>
</evidence>
<accession>A0A1F6BU12</accession>
<protein>
    <recommendedName>
        <fullName evidence="4">Pseudouridine synthase</fullName>
        <ecNumber evidence="4">5.4.99.-</ecNumber>
    </recommendedName>
</protein>
<dbReference type="GO" id="GO:0003723">
    <property type="term" value="F:RNA binding"/>
    <property type="evidence" value="ECO:0007669"/>
    <property type="project" value="InterPro"/>
</dbReference>
<dbReference type="PANTHER" id="PTHR21600">
    <property type="entry name" value="MITOCHONDRIAL RNA PSEUDOURIDINE SYNTHASE"/>
    <property type="match status" value="1"/>
</dbReference>
<gene>
    <name evidence="6" type="ORF">A3A21_03280</name>
</gene>
<dbReference type="InterPro" id="IPR006224">
    <property type="entry name" value="PsdUridine_synth_RluA-like_CS"/>
</dbReference>
<dbReference type="SUPFAM" id="SSF55120">
    <property type="entry name" value="Pseudouridine synthase"/>
    <property type="match status" value="1"/>
</dbReference>
<dbReference type="NCBIfam" id="TIGR00005">
    <property type="entry name" value="rluA_subfam"/>
    <property type="match status" value="1"/>
</dbReference>